<dbReference type="SMART" id="SM00100">
    <property type="entry name" value="cNMP"/>
    <property type="match status" value="1"/>
</dbReference>
<dbReference type="PANTHER" id="PTHR24567:SF28">
    <property type="entry name" value="LISTERIOLYSIN REGULATORY PROTEIN"/>
    <property type="match status" value="1"/>
</dbReference>
<evidence type="ECO:0000313" key="7">
    <source>
        <dbReference type="Proteomes" id="UP000215616"/>
    </source>
</evidence>
<keyword evidence="3" id="KW-0804">Transcription</keyword>
<evidence type="ECO:0000259" key="4">
    <source>
        <dbReference type="PROSITE" id="PS50042"/>
    </source>
</evidence>
<dbReference type="InterPro" id="IPR018490">
    <property type="entry name" value="cNMP-bd_dom_sf"/>
</dbReference>
<dbReference type="AlphaFoldDB" id="A0A258DCU1"/>
<dbReference type="Proteomes" id="UP000215616">
    <property type="component" value="Unassembled WGS sequence"/>
</dbReference>
<dbReference type="InterPro" id="IPR036390">
    <property type="entry name" value="WH_DNA-bd_sf"/>
</dbReference>
<dbReference type="GO" id="GO:0003677">
    <property type="term" value="F:DNA binding"/>
    <property type="evidence" value="ECO:0007669"/>
    <property type="project" value="UniProtKB-KW"/>
</dbReference>
<dbReference type="SMART" id="SM00419">
    <property type="entry name" value="HTH_CRP"/>
    <property type="match status" value="1"/>
</dbReference>
<proteinExistence type="predicted"/>
<keyword evidence="2" id="KW-0238">DNA-binding</keyword>
<sequence>MAHTLDAHALTDADMFASLDHDAREVVTRSGMVRALAPGRIVFGQGDSGVTCHTLLDGRVKIVQARADGALSVIRFIGPGETYGTVAALMGRPFPADAVAVVESLEIYWPVTVMRDLMTRYPAIAMGSAATAGQRLFELQERVSDLSSERVERRIARILLRLAGHAGRKTSSGLEIDFPVTRQELAEMAGSTLHTVSRTLAAWDEAGLIGGGRRRIVICDLDRLTTLAGSM</sequence>
<accession>A0A258DCU1</accession>
<protein>
    <submittedName>
        <fullName evidence="6">Crp/Fnr family transcriptional regulator</fullName>
    </submittedName>
</protein>
<dbReference type="GO" id="GO:0003700">
    <property type="term" value="F:DNA-binding transcription factor activity"/>
    <property type="evidence" value="ECO:0007669"/>
    <property type="project" value="TreeGrafter"/>
</dbReference>
<dbReference type="InterPro" id="IPR014710">
    <property type="entry name" value="RmlC-like_jellyroll"/>
</dbReference>
<evidence type="ECO:0000259" key="5">
    <source>
        <dbReference type="PROSITE" id="PS51063"/>
    </source>
</evidence>
<dbReference type="Gene3D" id="2.60.120.10">
    <property type="entry name" value="Jelly Rolls"/>
    <property type="match status" value="1"/>
</dbReference>
<dbReference type="SUPFAM" id="SSF46785">
    <property type="entry name" value="Winged helix' DNA-binding domain"/>
    <property type="match status" value="1"/>
</dbReference>
<evidence type="ECO:0000256" key="3">
    <source>
        <dbReference type="ARBA" id="ARBA00023163"/>
    </source>
</evidence>
<comment type="caution">
    <text evidence="6">The sequence shown here is derived from an EMBL/GenBank/DDBJ whole genome shotgun (WGS) entry which is preliminary data.</text>
</comment>
<reference evidence="6 7" key="1">
    <citation type="submission" date="2017-03" db="EMBL/GenBank/DDBJ databases">
        <title>Lifting the veil on microbial sulfur biogeochemistry in mining wastewaters.</title>
        <authorList>
            <person name="Kantor R.S."/>
            <person name="Colenbrander Nelson T."/>
            <person name="Marshall S."/>
            <person name="Bennett D."/>
            <person name="Apte S."/>
            <person name="Camacho D."/>
            <person name="Thomas B.C."/>
            <person name="Warren L.A."/>
            <person name="Banfield J.F."/>
        </authorList>
    </citation>
    <scope>NUCLEOTIDE SEQUENCE [LARGE SCALE GENOMIC DNA]</scope>
    <source>
        <strain evidence="6">32-67-7</strain>
    </source>
</reference>
<dbReference type="GO" id="GO:0005829">
    <property type="term" value="C:cytosol"/>
    <property type="evidence" value="ECO:0007669"/>
    <property type="project" value="TreeGrafter"/>
</dbReference>
<evidence type="ECO:0000256" key="2">
    <source>
        <dbReference type="ARBA" id="ARBA00023125"/>
    </source>
</evidence>
<evidence type="ECO:0000313" key="6">
    <source>
        <dbReference type="EMBL" id="OYX05093.1"/>
    </source>
</evidence>
<dbReference type="InterPro" id="IPR036388">
    <property type="entry name" value="WH-like_DNA-bd_sf"/>
</dbReference>
<dbReference type="PROSITE" id="PS50042">
    <property type="entry name" value="CNMP_BINDING_3"/>
    <property type="match status" value="1"/>
</dbReference>
<gene>
    <name evidence="6" type="ORF">B7Z12_04555</name>
</gene>
<dbReference type="InterPro" id="IPR050397">
    <property type="entry name" value="Env_Response_Regulators"/>
</dbReference>
<feature type="domain" description="HTH crp-type" evidence="5">
    <location>
        <begin position="149"/>
        <end position="222"/>
    </location>
</feature>
<dbReference type="CDD" id="cd00038">
    <property type="entry name" value="CAP_ED"/>
    <property type="match status" value="1"/>
</dbReference>
<dbReference type="InterPro" id="IPR000595">
    <property type="entry name" value="cNMP-bd_dom"/>
</dbReference>
<dbReference type="SUPFAM" id="SSF51206">
    <property type="entry name" value="cAMP-binding domain-like"/>
    <property type="match status" value="1"/>
</dbReference>
<name>A0A258DCU1_CAUVI</name>
<dbReference type="PANTHER" id="PTHR24567">
    <property type="entry name" value="CRP FAMILY TRANSCRIPTIONAL REGULATORY PROTEIN"/>
    <property type="match status" value="1"/>
</dbReference>
<dbReference type="InterPro" id="IPR012318">
    <property type="entry name" value="HTH_CRP"/>
</dbReference>
<dbReference type="Gene3D" id="1.10.10.10">
    <property type="entry name" value="Winged helix-like DNA-binding domain superfamily/Winged helix DNA-binding domain"/>
    <property type="match status" value="1"/>
</dbReference>
<dbReference type="PRINTS" id="PR00034">
    <property type="entry name" value="HTHCRP"/>
</dbReference>
<feature type="domain" description="Cyclic nucleotide-binding" evidence="4">
    <location>
        <begin position="15"/>
        <end position="100"/>
    </location>
</feature>
<dbReference type="Pfam" id="PF00027">
    <property type="entry name" value="cNMP_binding"/>
    <property type="match status" value="1"/>
</dbReference>
<evidence type="ECO:0000256" key="1">
    <source>
        <dbReference type="ARBA" id="ARBA00023015"/>
    </source>
</evidence>
<keyword evidence="1" id="KW-0805">Transcription regulation</keyword>
<dbReference type="PROSITE" id="PS51063">
    <property type="entry name" value="HTH_CRP_2"/>
    <property type="match status" value="1"/>
</dbReference>
<organism evidence="6 7">
    <name type="scientific">Caulobacter vibrioides</name>
    <name type="common">Caulobacter crescentus</name>
    <dbReference type="NCBI Taxonomy" id="155892"/>
    <lineage>
        <taxon>Bacteria</taxon>
        <taxon>Pseudomonadati</taxon>
        <taxon>Pseudomonadota</taxon>
        <taxon>Alphaproteobacteria</taxon>
        <taxon>Caulobacterales</taxon>
        <taxon>Caulobacteraceae</taxon>
        <taxon>Caulobacter</taxon>
    </lineage>
</organism>
<dbReference type="Pfam" id="PF13545">
    <property type="entry name" value="HTH_Crp_2"/>
    <property type="match status" value="1"/>
</dbReference>
<dbReference type="EMBL" id="NCDQ01000047">
    <property type="protein sequence ID" value="OYX05093.1"/>
    <property type="molecule type" value="Genomic_DNA"/>
</dbReference>